<feature type="chain" id="PRO_5043132351" evidence="1">
    <location>
        <begin position="19"/>
        <end position="201"/>
    </location>
</feature>
<organism evidence="4">
    <name type="scientific">Mesocestoides corti</name>
    <name type="common">Flatworm</name>
    <dbReference type="NCBI Taxonomy" id="53468"/>
    <lineage>
        <taxon>Eukaryota</taxon>
        <taxon>Metazoa</taxon>
        <taxon>Spiralia</taxon>
        <taxon>Lophotrochozoa</taxon>
        <taxon>Platyhelminthes</taxon>
        <taxon>Cestoda</taxon>
        <taxon>Eucestoda</taxon>
        <taxon>Cyclophyllidea</taxon>
        <taxon>Mesocestoididae</taxon>
        <taxon>Mesocestoides</taxon>
    </lineage>
</organism>
<evidence type="ECO:0000313" key="3">
    <source>
        <dbReference type="Proteomes" id="UP000267029"/>
    </source>
</evidence>
<dbReference type="EMBL" id="UXSR01005390">
    <property type="protein sequence ID" value="VDD81644.1"/>
    <property type="molecule type" value="Genomic_DNA"/>
</dbReference>
<protein>
    <submittedName>
        <fullName evidence="4">EGF-like domain-containing protein</fullName>
    </submittedName>
</protein>
<feature type="signal peptide" evidence="1">
    <location>
        <begin position="1"/>
        <end position="18"/>
    </location>
</feature>
<dbReference type="AlphaFoldDB" id="A0A0R3UJG2"/>
<dbReference type="Proteomes" id="UP000267029">
    <property type="component" value="Unassembled WGS sequence"/>
</dbReference>
<dbReference type="OrthoDB" id="6257893at2759"/>
<name>A0A0R3UJG2_MESCO</name>
<reference evidence="4" key="2">
    <citation type="submission" date="2019-11" db="UniProtKB">
        <authorList>
            <consortium name="WormBaseParasite"/>
        </authorList>
    </citation>
    <scope>IDENTIFICATION</scope>
</reference>
<gene>
    <name evidence="2" type="ORF">MCOS_LOCUS7647</name>
</gene>
<evidence type="ECO:0000256" key="1">
    <source>
        <dbReference type="SAM" id="SignalP"/>
    </source>
</evidence>
<dbReference type="WBParaSite" id="MCU_004232-RA">
    <property type="protein sequence ID" value="MCU_004232-RA"/>
    <property type="gene ID" value="MCU_004232"/>
</dbReference>
<reference evidence="2 3" key="1">
    <citation type="submission" date="2018-10" db="EMBL/GenBank/DDBJ databases">
        <authorList>
            <consortium name="Pathogen Informatics"/>
        </authorList>
    </citation>
    <scope>NUCLEOTIDE SEQUENCE [LARGE SCALE GENOMIC DNA]</scope>
</reference>
<sequence length="201" mass="21877">MNGLFVVFLACLASPSLACYGNGCNGRYNFQTCTTPVCHYGKYIGYGCRHGICPVVCLGVGCRGVSGVTPRSLERSGFYGVWGNGAYGHRGCYGGNCGYWAGCLNGRCGGYYDFRRCRTPMCVSGPYHGYGCANGVCRFICFQNVCHTPYAYGLRCYGPSCDRYYQLPELECNGVNCREDCTGEDCEKKETSTSKPPNGSE</sequence>
<evidence type="ECO:0000313" key="4">
    <source>
        <dbReference type="WBParaSite" id="MCU_004232-RA"/>
    </source>
</evidence>
<proteinExistence type="predicted"/>
<dbReference type="STRING" id="53468.A0A0R3UJG2"/>
<accession>A0A0R3UJG2</accession>
<evidence type="ECO:0000313" key="2">
    <source>
        <dbReference type="EMBL" id="VDD81644.1"/>
    </source>
</evidence>
<keyword evidence="1" id="KW-0732">Signal</keyword>
<keyword evidence="3" id="KW-1185">Reference proteome</keyword>